<evidence type="ECO:0000313" key="2">
    <source>
        <dbReference type="EMBL" id="MEV5506572.1"/>
    </source>
</evidence>
<comment type="caution">
    <text evidence="2">The sequence shown here is derived from an EMBL/GenBank/DDBJ whole genome shotgun (WGS) entry which is preliminary data.</text>
</comment>
<dbReference type="EMBL" id="JBFAUK010000005">
    <property type="protein sequence ID" value="MEV5506572.1"/>
    <property type="molecule type" value="Genomic_DNA"/>
</dbReference>
<keyword evidence="3" id="KW-1185">Reference proteome</keyword>
<proteinExistence type="predicted"/>
<gene>
    <name evidence="2" type="ORF">AB0L16_08835</name>
</gene>
<name>A0ABV3JUP3_STRON</name>
<reference evidence="2 3" key="1">
    <citation type="submission" date="2024-06" db="EMBL/GenBank/DDBJ databases">
        <title>The Natural Products Discovery Center: Release of the First 8490 Sequenced Strains for Exploring Actinobacteria Biosynthetic Diversity.</title>
        <authorList>
            <person name="Kalkreuter E."/>
            <person name="Kautsar S.A."/>
            <person name="Yang D."/>
            <person name="Bader C.D."/>
            <person name="Teijaro C.N."/>
            <person name="Fluegel L."/>
            <person name="Davis C.M."/>
            <person name="Simpson J.R."/>
            <person name="Lauterbach L."/>
            <person name="Steele A.D."/>
            <person name="Gui C."/>
            <person name="Meng S."/>
            <person name="Li G."/>
            <person name="Viehrig K."/>
            <person name="Ye F."/>
            <person name="Su P."/>
            <person name="Kiefer A.F."/>
            <person name="Nichols A."/>
            <person name="Cepeda A.J."/>
            <person name="Yan W."/>
            <person name="Fan B."/>
            <person name="Jiang Y."/>
            <person name="Adhikari A."/>
            <person name="Zheng C.-J."/>
            <person name="Schuster L."/>
            <person name="Cowan T.M."/>
            <person name="Smanski M.J."/>
            <person name="Chevrette M.G."/>
            <person name="De Carvalho L.P.S."/>
            <person name="Shen B."/>
        </authorList>
    </citation>
    <scope>NUCLEOTIDE SEQUENCE [LARGE SCALE GENOMIC DNA]</scope>
    <source>
        <strain evidence="2 3">NPDC052347</strain>
    </source>
</reference>
<organism evidence="2 3">
    <name type="scientific">Streptomyces orinoci</name>
    <name type="common">Streptoverticillium orinoci</name>
    <dbReference type="NCBI Taxonomy" id="67339"/>
    <lineage>
        <taxon>Bacteria</taxon>
        <taxon>Bacillati</taxon>
        <taxon>Actinomycetota</taxon>
        <taxon>Actinomycetes</taxon>
        <taxon>Kitasatosporales</taxon>
        <taxon>Streptomycetaceae</taxon>
        <taxon>Streptomyces</taxon>
    </lineage>
</organism>
<accession>A0ABV3JUP3</accession>
<feature type="region of interest" description="Disordered" evidence="1">
    <location>
        <begin position="235"/>
        <end position="257"/>
    </location>
</feature>
<evidence type="ECO:0000313" key="3">
    <source>
        <dbReference type="Proteomes" id="UP001552594"/>
    </source>
</evidence>
<protein>
    <submittedName>
        <fullName evidence="2">Uncharacterized protein</fullName>
    </submittedName>
</protein>
<evidence type="ECO:0000256" key="1">
    <source>
        <dbReference type="SAM" id="MobiDB-lite"/>
    </source>
</evidence>
<dbReference type="Proteomes" id="UP001552594">
    <property type="component" value="Unassembled WGS sequence"/>
</dbReference>
<dbReference type="RefSeq" id="WP_109279646.1">
    <property type="nucleotide sequence ID" value="NZ_JBFAUK010000005.1"/>
</dbReference>
<sequence>MNHDRTDMASFAQALASRLPGAWTSQYHQHMTYQDQFPVGDRVWDCGHVYWAVSEFVLGHHSLLTGPNGEQLYVIDRPLHRHHFLVAPVAPEDGLKDHHFHGVEEPNGIKVTGDPARAAAEVTRRLLPRYKNALAAVRRNAAEKPEPAHRSPPPQVPRVVTLTWYEDGALGTPYDSVPEDARTTLYTLGFQYHPHQAAFLLPAAYGEDGRALRVQALVHQLAHQGIGVNLRHATAPTTSAPMPVPPPVSTSATARHR</sequence>